<dbReference type="AlphaFoldDB" id="A0A841KN53"/>
<keyword evidence="9" id="KW-0812">Transmembrane</keyword>
<keyword evidence="9" id="KW-1133">Transmembrane helix</keyword>
<evidence type="ECO:0000259" key="10">
    <source>
        <dbReference type="PROSITE" id="PS50109"/>
    </source>
</evidence>
<dbReference type="InterPro" id="IPR036890">
    <property type="entry name" value="HATPase_C_sf"/>
</dbReference>
<feature type="domain" description="Histidine kinase" evidence="10">
    <location>
        <begin position="369"/>
        <end position="582"/>
    </location>
</feature>
<evidence type="ECO:0000256" key="8">
    <source>
        <dbReference type="ARBA" id="ARBA00023012"/>
    </source>
</evidence>
<dbReference type="SMART" id="SM00387">
    <property type="entry name" value="HATPase_c"/>
    <property type="match status" value="1"/>
</dbReference>
<dbReference type="EMBL" id="JACHEN010000006">
    <property type="protein sequence ID" value="MBB6215234.1"/>
    <property type="molecule type" value="Genomic_DNA"/>
</dbReference>
<dbReference type="SMART" id="SM00388">
    <property type="entry name" value="HisKA"/>
    <property type="match status" value="1"/>
</dbReference>
<dbReference type="Gene3D" id="3.30.565.10">
    <property type="entry name" value="Histidine kinase-like ATPase, C-terminal domain"/>
    <property type="match status" value="1"/>
</dbReference>
<sequence length="588" mass="67700">MKMQIKEENRETYGKIVRLVLIALLITGTILTLLLGSYKYYRDVVIKSEQKDILNLVTTVSSQLEVYFKETDQYLLEILREPEFQEEFALVAKGEMDNIKLMELIHRTRGDEYMSLELIDEKGDILKAYTNNPQYVYRSGQDIEQAVKTRADVYYVDAKSDRSINIIHPVKSNGKMIGFVRLKVDAEYIYEIYLADYKSNQKGYISVKDANGILLLHPSKEDLGQNVVEARKNQYPNYDWSELEKVVEKQKNREAGIEIYHSIWPGEHLRVQKISAFTPCTIGDTFLIINLSLDYEETITNLEGIRNVTILISILLVVAFIIMIGYIYAVEIKKNKLTMEARYLNELNEKNALLMHQSRFAAMGEMLATIAHQLKQPLNALKISLYNIEDYHVLQESDEIYLKKLLASNHKFIDKMASTIDDFKFFFKPQDHNTAFNLYEAILFAIELNVARINYLEIEVDVTGDKDLQIKGESNVFSQVVLNLINNSIDVLKDKEKDRKIEISIEEKEEEISIIVTDNGGGVKGEMLEKMFEPYATTKGDQGTGLGLYISKNILREKFRGDLWLENINDGVKVQIILPKGGQYGHRK</sequence>
<evidence type="ECO:0000256" key="4">
    <source>
        <dbReference type="ARBA" id="ARBA00022679"/>
    </source>
</evidence>
<dbReference type="Proteomes" id="UP000579281">
    <property type="component" value="Unassembled WGS sequence"/>
</dbReference>
<keyword evidence="4" id="KW-0808">Transferase</keyword>
<evidence type="ECO:0000256" key="7">
    <source>
        <dbReference type="ARBA" id="ARBA00022840"/>
    </source>
</evidence>
<dbReference type="Gene3D" id="1.10.287.130">
    <property type="match status" value="1"/>
</dbReference>
<accession>A0A841KN53</accession>
<keyword evidence="9" id="KW-0472">Membrane</keyword>
<dbReference type="Pfam" id="PF02518">
    <property type="entry name" value="HATPase_c"/>
    <property type="match status" value="1"/>
</dbReference>
<evidence type="ECO:0000256" key="5">
    <source>
        <dbReference type="ARBA" id="ARBA00022741"/>
    </source>
</evidence>
<name>A0A841KN53_9FIRM</name>
<dbReference type="EC" id="2.7.13.3" evidence="2"/>
<dbReference type="PROSITE" id="PS50109">
    <property type="entry name" value="HIS_KIN"/>
    <property type="match status" value="1"/>
</dbReference>
<keyword evidence="5" id="KW-0547">Nucleotide-binding</keyword>
<dbReference type="InterPro" id="IPR036097">
    <property type="entry name" value="HisK_dim/P_sf"/>
</dbReference>
<dbReference type="CDD" id="cd00082">
    <property type="entry name" value="HisKA"/>
    <property type="match status" value="1"/>
</dbReference>
<dbReference type="InterPro" id="IPR005467">
    <property type="entry name" value="His_kinase_dom"/>
</dbReference>
<keyword evidence="3" id="KW-0597">Phosphoprotein</keyword>
<evidence type="ECO:0000256" key="3">
    <source>
        <dbReference type="ARBA" id="ARBA00022553"/>
    </source>
</evidence>
<keyword evidence="6 11" id="KW-0418">Kinase</keyword>
<dbReference type="SUPFAM" id="SSF55874">
    <property type="entry name" value="ATPase domain of HSP90 chaperone/DNA topoisomerase II/histidine kinase"/>
    <property type="match status" value="1"/>
</dbReference>
<evidence type="ECO:0000313" key="12">
    <source>
        <dbReference type="Proteomes" id="UP000579281"/>
    </source>
</evidence>
<dbReference type="InterPro" id="IPR003594">
    <property type="entry name" value="HATPase_dom"/>
</dbReference>
<dbReference type="SUPFAM" id="SSF47384">
    <property type="entry name" value="Homodimeric domain of signal transducing histidine kinase"/>
    <property type="match status" value="1"/>
</dbReference>
<keyword evidence="12" id="KW-1185">Reference proteome</keyword>
<protein>
    <recommendedName>
        <fullName evidence="2">histidine kinase</fullName>
        <ecNumber evidence="2">2.7.13.3</ecNumber>
    </recommendedName>
</protein>
<comment type="caution">
    <text evidence="11">The sequence shown here is derived from an EMBL/GenBank/DDBJ whole genome shotgun (WGS) entry which is preliminary data.</text>
</comment>
<dbReference type="GO" id="GO:0005524">
    <property type="term" value="F:ATP binding"/>
    <property type="evidence" value="ECO:0007669"/>
    <property type="project" value="UniProtKB-KW"/>
</dbReference>
<dbReference type="Gene3D" id="3.30.450.20">
    <property type="entry name" value="PAS domain"/>
    <property type="match status" value="1"/>
</dbReference>
<proteinExistence type="predicted"/>
<dbReference type="PANTHER" id="PTHR43065">
    <property type="entry name" value="SENSOR HISTIDINE KINASE"/>
    <property type="match status" value="1"/>
</dbReference>
<keyword evidence="7" id="KW-0067">ATP-binding</keyword>
<evidence type="ECO:0000313" key="11">
    <source>
        <dbReference type="EMBL" id="MBB6215234.1"/>
    </source>
</evidence>
<organism evidence="11 12">
    <name type="scientific">Anaerosolibacter carboniphilus</name>
    <dbReference type="NCBI Taxonomy" id="1417629"/>
    <lineage>
        <taxon>Bacteria</taxon>
        <taxon>Bacillati</taxon>
        <taxon>Bacillota</taxon>
        <taxon>Clostridia</taxon>
        <taxon>Peptostreptococcales</taxon>
        <taxon>Thermotaleaceae</taxon>
        <taxon>Anaerosolibacter</taxon>
    </lineage>
</organism>
<feature type="transmembrane region" description="Helical" evidence="9">
    <location>
        <begin position="308"/>
        <end position="329"/>
    </location>
</feature>
<keyword evidence="8" id="KW-0902">Two-component regulatory system</keyword>
<dbReference type="PANTHER" id="PTHR43065:SF10">
    <property type="entry name" value="PEROXIDE STRESS-ACTIVATED HISTIDINE KINASE MAK3"/>
    <property type="match status" value="1"/>
</dbReference>
<dbReference type="InterPro" id="IPR004358">
    <property type="entry name" value="Sig_transdc_His_kin-like_C"/>
</dbReference>
<reference evidence="11 12" key="1">
    <citation type="submission" date="2020-08" db="EMBL/GenBank/DDBJ databases">
        <title>Genomic Encyclopedia of Type Strains, Phase IV (KMG-IV): sequencing the most valuable type-strain genomes for metagenomic binning, comparative biology and taxonomic classification.</title>
        <authorList>
            <person name="Goeker M."/>
        </authorList>
    </citation>
    <scope>NUCLEOTIDE SEQUENCE [LARGE SCALE GENOMIC DNA]</scope>
    <source>
        <strain evidence="11 12">DSM 103526</strain>
    </source>
</reference>
<feature type="transmembrane region" description="Helical" evidence="9">
    <location>
        <begin position="20"/>
        <end position="41"/>
    </location>
</feature>
<evidence type="ECO:0000256" key="2">
    <source>
        <dbReference type="ARBA" id="ARBA00012438"/>
    </source>
</evidence>
<dbReference type="InterPro" id="IPR003661">
    <property type="entry name" value="HisK_dim/P_dom"/>
</dbReference>
<dbReference type="GO" id="GO:0000155">
    <property type="term" value="F:phosphorelay sensor kinase activity"/>
    <property type="evidence" value="ECO:0007669"/>
    <property type="project" value="InterPro"/>
</dbReference>
<gene>
    <name evidence="11" type="ORF">HNQ80_001323</name>
</gene>
<dbReference type="PRINTS" id="PR00344">
    <property type="entry name" value="BCTRLSENSOR"/>
</dbReference>
<comment type="catalytic activity">
    <reaction evidence="1">
        <text>ATP + protein L-histidine = ADP + protein N-phospho-L-histidine.</text>
        <dbReference type="EC" id="2.7.13.3"/>
    </reaction>
</comment>
<evidence type="ECO:0000256" key="6">
    <source>
        <dbReference type="ARBA" id="ARBA00022777"/>
    </source>
</evidence>
<evidence type="ECO:0000256" key="9">
    <source>
        <dbReference type="SAM" id="Phobius"/>
    </source>
</evidence>
<evidence type="ECO:0000256" key="1">
    <source>
        <dbReference type="ARBA" id="ARBA00000085"/>
    </source>
</evidence>